<feature type="domain" description="DUF397" evidence="1">
    <location>
        <begin position="31"/>
        <end position="81"/>
    </location>
</feature>
<dbReference type="EMBL" id="NSJV01000380">
    <property type="protein sequence ID" value="PAU47347.1"/>
    <property type="molecule type" value="Genomic_DNA"/>
</dbReference>
<dbReference type="AlphaFoldDB" id="A0A2A2D7C3"/>
<name>A0A2A2D7C3_9ACTN</name>
<dbReference type="Proteomes" id="UP000218944">
    <property type="component" value="Unassembled WGS sequence"/>
</dbReference>
<proteinExistence type="predicted"/>
<keyword evidence="3" id="KW-1185">Reference proteome</keyword>
<evidence type="ECO:0000313" key="3">
    <source>
        <dbReference type="Proteomes" id="UP000218944"/>
    </source>
</evidence>
<sequence length="84" mass="9332">MRESDSPQVVIRTTPGRLTSLLSSLRSGRTHWQKSSFSEAEGSCVELRRHGGHIGIRESGYPDVVISTSPNAVRAFLTRVRRLP</sequence>
<evidence type="ECO:0000313" key="2">
    <source>
        <dbReference type="EMBL" id="PAU47347.1"/>
    </source>
</evidence>
<protein>
    <submittedName>
        <fullName evidence="2">DUF397 domain-containing protein</fullName>
    </submittedName>
</protein>
<dbReference type="Pfam" id="PF04149">
    <property type="entry name" value="DUF397"/>
    <property type="match status" value="1"/>
</dbReference>
<reference evidence="2 3" key="1">
    <citation type="submission" date="2017-08" db="EMBL/GenBank/DDBJ databases">
        <title>Genome sequence of Streptomyces albireticuli NRRL B-1670.</title>
        <authorList>
            <person name="Graham D.E."/>
            <person name="Mahan K.M."/>
            <person name="Klingeman D.M."/>
            <person name="Hettich R.L."/>
            <person name="Parry R.J."/>
            <person name="Spain J.C."/>
        </authorList>
    </citation>
    <scope>NUCLEOTIDE SEQUENCE [LARGE SCALE GENOMIC DNA]</scope>
    <source>
        <strain evidence="2 3">NRRL B-1670</strain>
    </source>
</reference>
<evidence type="ECO:0000259" key="1">
    <source>
        <dbReference type="Pfam" id="PF04149"/>
    </source>
</evidence>
<gene>
    <name evidence="2" type="ORF">CK936_19260</name>
</gene>
<dbReference type="InterPro" id="IPR007278">
    <property type="entry name" value="DUF397"/>
</dbReference>
<organism evidence="2 3">
    <name type="scientific">Streptomyces albireticuli</name>
    <dbReference type="NCBI Taxonomy" id="1940"/>
    <lineage>
        <taxon>Bacteria</taxon>
        <taxon>Bacillati</taxon>
        <taxon>Actinomycetota</taxon>
        <taxon>Actinomycetes</taxon>
        <taxon>Kitasatosporales</taxon>
        <taxon>Streptomycetaceae</taxon>
        <taxon>Streptomyces</taxon>
    </lineage>
</organism>
<accession>A0A2A2D7C3</accession>
<comment type="caution">
    <text evidence="2">The sequence shown here is derived from an EMBL/GenBank/DDBJ whole genome shotgun (WGS) entry which is preliminary data.</text>
</comment>